<dbReference type="AlphaFoldDB" id="A0A2N8HFC8"/>
<organism evidence="2 3">
    <name type="scientific">Akkermansia muciniphila</name>
    <dbReference type="NCBI Taxonomy" id="239935"/>
    <lineage>
        <taxon>Bacteria</taxon>
        <taxon>Pseudomonadati</taxon>
        <taxon>Verrucomicrobiota</taxon>
        <taxon>Verrucomicrobiia</taxon>
        <taxon>Verrucomicrobiales</taxon>
        <taxon>Akkermansiaceae</taxon>
        <taxon>Akkermansia</taxon>
    </lineage>
</organism>
<evidence type="ECO:0008006" key="4">
    <source>
        <dbReference type="Google" id="ProtNLM"/>
    </source>
</evidence>
<feature type="region of interest" description="Disordered" evidence="1">
    <location>
        <begin position="1"/>
        <end position="27"/>
    </location>
</feature>
<accession>A0A2N8HFC8</accession>
<dbReference type="EMBL" id="PJKA01000006">
    <property type="protein sequence ID" value="PNC18987.1"/>
    <property type="molecule type" value="Genomic_DNA"/>
</dbReference>
<sequence>MLQTAYGGNDQVFEKKESSRFSEEKEEISSPTKSFSVEEKQALFYYINEEFINRFRLISDYYLKESKESGKSSDLLDFSDSFWVVGLKDIMEKNMKSSWFKKLPVFYKKQLEMQYEELTKLIQSHSKKVPPGIVEELFNTTYGFNRSDYLKNLKEYGFKNNNDFFSEFSNYNLSIAEEAASSVFSKISYRENTNYLNSKVFLEIAKILEKKLREGKCHPLEKMFSELKRMALQKNAEAQYCLGMCYFYGWGCQKNIEKAKEWLKKSTDQRDKKAEKALEQLFSNETI</sequence>
<dbReference type="InterPro" id="IPR011990">
    <property type="entry name" value="TPR-like_helical_dom_sf"/>
</dbReference>
<reference evidence="2 3" key="1">
    <citation type="journal article" date="2017" name="BMC Genomics">
        <title>Genome sequencing of 39 Akkermansia muciniphila isolates reveals its population structure, genomic and functional diverisity, and global distribution in mammalian gut microbiotas.</title>
        <authorList>
            <person name="Guo X."/>
            <person name="Li S."/>
            <person name="Zhang J."/>
            <person name="Wu F."/>
            <person name="Li X."/>
            <person name="Wu D."/>
            <person name="Zhang M."/>
            <person name="Ou Z."/>
            <person name="Jie Z."/>
            <person name="Yan Q."/>
            <person name="Li P."/>
            <person name="Yi J."/>
            <person name="Peng Y."/>
        </authorList>
    </citation>
    <scope>NUCLEOTIDE SEQUENCE [LARGE SCALE GENOMIC DNA]</scope>
    <source>
        <strain evidence="2 3">GP24</strain>
    </source>
</reference>
<protein>
    <recommendedName>
        <fullName evidence="4">Sel1 repeat family protein</fullName>
    </recommendedName>
</protein>
<feature type="compositionally biased region" description="Basic and acidic residues" evidence="1">
    <location>
        <begin position="12"/>
        <end position="23"/>
    </location>
</feature>
<dbReference type="Gene3D" id="1.25.40.10">
    <property type="entry name" value="Tetratricopeptide repeat domain"/>
    <property type="match status" value="1"/>
</dbReference>
<gene>
    <name evidence="2" type="ORF">CXU22_04145</name>
</gene>
<dbReference type="SMART" id="SM00671">
    <property type="entry name" value="SEL1"/>
    <property type="match status" value="1"/>
</dbReference>
<proteinExistence type="predicted"/>
<evidence type="ECO:0000256" key="1">
    <source>
        <dbReference type="SAM" id="MobiDB-lite"/>
    </source>
</evidence>
<dbReference type="Proteomes" id="UP000236000">
    <property type="component" value="Unassembled WGS sequence"/>
</dbReference>
<evidence type="ECO:0000313" key="2">
    <source>
        <dbReference type="EMBL" id="PNC18987.1"/>
    </source>
</evidence>
<dbReference type="InterPro" id="IPR006597">
    <property type="entry name" value="Sel1-like"/>
</dbReference>
<name>A0A2N8HFC8_9BACT</name>
<dbReference type="SUPFAM" id="SSF81901">
    <property type="entry name" value="HCP-like"/>
    <property type="match status" value="1"/>
</dbReference>
<comment type="caution">
    <text evidence="2">The sequence shown here is derived from an EMBL/GenBank/DDBJ whole genome shotgun (WGS) entry which is preliminary data.</text>
</comment>
<evidence type="ECO:0000313" key="3">
    <source>
        <dbReference type="Proteomes" id="UP000236000"/>
    </source>
</evidence>
<dbReference type="Pfam" id="PF08238">
    <property type="entry name" value="Sel1"/>
    <property type="match status" value="1"/>
</dbReference>